<dbReference type="Proteomes" id="UP000694005">
    <property type="component" value="Chromosome A09"/>
</dbReference>
<dbReference type="Gramene" id="A09p24380.2_BraZ1">
    <property type="protein sequence ID" value="A09p24380.2_BraZ1.CDS.1"/>
    <property type="gene ID" value="A09g24380.2_BraZ1"/>
</dbReference>
<protein>
    <submittedName>
        <fullName evidence="1">Uncharacterized protein</fullName>
    </submittedName>
</protein>
<sequence length="77" mass="9166">MCLFLNCHVKVGTLLNPLYFMGVSPHHLVFCNQWRVTMSTWILYVMLCLWLPQIVNSQVQFRGKKWLRYSNMCTNVL</sequence>
<gene>
    <name evidence="2" type="ORF">BRAA09T37857Z</name>
    <name evidence="1" type="ORF">BRAPAZ1V2_A09P24380.2</name>
</gene>
<evidence type="ECO:0000313" key="2">
    <source>
        <dbReference type="EMBL" id="VDC60246.1"/>
    </source>
</evidence>
<dbReference type="EMBL" id="LR031568">
    <property type="protein sequence ID" value="VDC60246.1"/>
    <property type="molecule type" value="Genomic_DNA"/>
</dbReference>
<organism evidence="2">
    <name type="scientific">Brassica campestris</name>
    <name type="common">Field mustard</name>
    <dbReference type="NCBI Taxonomy" id="3711"/>
    <lineage>
        <taxon>Eukaryota</taxon>
        <taxon>Viridiplantae</taxon>
        <taxon>Streptophyta</taxon>
        <taxon>Embryophyta</taxon>
        <taxon>Tracheophyta</taxon>
        <taxon>Spermatophyta</taxon>
        <taxon>Magnoliopsida</taxon>
        <taxon>eudicotyledons</taxon>
        <taxon>Gunneridae</taxon>
        <taxon>Pentapetalae</taxon>
        <taxon>rosids</taxon>
        <taxon>malvids</taxon>
        <taxon>Brassicales</taxon>
        <taxon>Brassicaceae</taxon>
        <taxon>Brassiceae</taxon>
        <taxon>Brassica</taxon>
    </lineage>
</organism>
<name>A0A3P5XZK1_BRACM</name>
<dbReference type="AlphaFoldDB" id="A0A3P5XZK1"/>
<dbReference type="EMBL" id="LS974625">
    <property type="protein sequence ID" value="CAG7861971.1"/>
    <property type="molecule type" value="Genomic_DNA"/>
</dbReference>
<reference evidence="2" key="1">
    <citation type="submission" date="2018-11" db="EMBL/GenBank/DDBJ databases">
        <authorList>
            <consortium name="Genoscope - CEA"/>
            <person name="William W."/>
        </authorList>
    </citation>
    <scope>NUCLEOTIDE SEQUENCE</scope>
</reference>
<evidence type="ECO:0000313" key="1">
    <source>
        <dbReference type="EMBL" id="CAG7861971.1"/>
    </source>
</evidence>
<proteinExistence type="predicted"/>
<accession>A0A3P5XZK1</accession>